<sequence>MRYQPVGPYEVFSWSIAGNETCVGVRSDEMRFAFDIGFAPNPMISCDHVFVSHGHADHVGAIAQHMKKRHLNHLPKASYYLPPWLVEHVRGICKAYAAMSELDPEGTEFDCPLVPISPGNRIQLPENWIVEAIQTHHSVKSQGYILSKRDRDGQEYPEIAYLGDSRFSVLTEARTNCPGLLSVRLLIMEATFLDRPERMLERAVSHGHTHLTELKQNPSLFQSIENIYLIHFSARYNADQIASLTRTGIPRWLADRIVPSLCAQRCLTLT</sequence>
<dbReference type="GeneID" id="20316428"/>
<dbReference type="CTD" id="20316428"/>
<dbReference type="InterPro" id="IPR001279">
    <property type="entry name" value="Metallo-B-lactamas"/>
</dbReference>
<reference evidence="2 3" key="1">
    <citation type="submission" date="2013-11" db="EMBL/GenBank/DDBJ databases">
        <title>Opisthorchis viverrini - life in the bile duct.</title>
        <authorList>
            <person name="Young N.D."/>
            <person name="Nagarajan N."/>
            <person name="Lin S.J."/>
            <person name="Korhonen P.K."/>
            <person name="Jex A.R."/>
            <person name="Hall R.S."/>
            <person name="Safavi-Hemami H."/>
            <person name="Kaewkong W."/>
            <person name="Bertrand D."/>
            <person name="Gao S."/>
            <person name="Seet Q."/>
            <person name="Wongkham S."/>
            <person name="Teh B.T."/>
            <person name="Wongkham C."/>
            <person name="Intapan P.M."/>
            <person name="Maleewong W."/>
            <person name="Yang X."/>
            <person name="Hu M."/>
            <person name="Wang Z."/>
            <person name="Hofmann A."/>
            <person name="Sternberg P.W."/>
            <person name="Tan P."/>
            <person name="Wang J."/>
            <person name="Gasser R.B."/>
        </authorList>
    </citation>
    <scope>NUCLEOTIDE SEQUENCE [LARGE SCALE GENOMIC DNA]</scope>
</reference>
<gene>
    <name evidence="2" type="ORF">T265_02240</name>
</gene>
<dbReference type="Gene3D" id="3.60.15.10">
    <property type="entry name" value="Ribonuclease Z/Hydroxyacylglutathione hydrolase-like"/>
    <property type="match status" value="1"/>
</dbReference>
<evidence type="ECO:0000259" key="1">
    <source>
        <dbReference type="SMART" id="SM00849"/>
    </source>
</evidence>
<dbReference type="KEGG" id="ovi:T265_02240"/>
<dbReference type="OrthoDB" id="527344at2759"/>
<dbReference type="Proteomes" id="UP000054324">
    <property type="component" value="Unassembled WGS sequence"/>
</dbReference>
<dbReference type="PANTHER" id="PTHR46504:SF2">
    <property type="entry name" value="TRNASE Z TRZ1"/>
    <property type="match status" value="1"/>
</dbReference>
<dbReference type="InterPro" id="IPR036866">
    <property type="entry name" value="RibonucZ/Hydroxyglut_hydro"/>
</dbReference>
<dbReference type="PANTHER" id="PTHR46504">
    <property type="entry name" value="TRNASE Z TRZ1"/>
    <property type="match status" value="1"/>
</dbReference>
<keyword evidence="3" id="KW-1185">Reference proteome</keyword>
<dbReference type="RefSeq" id="XP_009164692.1">
    <property type="nucleotide sequence ID" value="XM_009166428.1"/>
</dbReference>
<dbReference type="EMBL" id="KL596644">
    <property type="protein sequence ID" value="KER31604.1"/>
    <property type="molecule type" value="Genomic_DNA"/>
</dbReference>
<protein>
    <recommendedName>
        <fullName evidence="1">Metallo-beta-lactamase domain-containing protein</fullName>
    </recommendedName>
</protein>
<name>A0A075AIG7_OPIVI</name>
<organism evidence="2 3">
    <name type="scientific">Opisthorchis viverrini</name>
    <name type="common">Southeast Asian liver fluke</name>
    <dbReference type="NCBI Taxonomy" id="6198"/>
    <lineage>
        <taxon>Eukaryota</taxon>
        <taxon>Metazoa</taxon>
        <taxon>Spiralia</taxon>
        <taxon>Lophotrochozoa</taxon>
        <taxon>Platyhelminthes</taxon>
        <taxon>Trematoda</taxon>
        <taxon>Digenea</taxon>
        <taxon>Opisthorchiida</taxon>
        <taxon>Opisthorchiata</taxon>
        <taxon>Opisthorchiidae</taxon>
        <taxon>Opisthorchis</taxon>
    </lineage>
</organism>
<dbReference type="SUPFAM" id="SSF56281">
    <property type="entry name" value="Metallo-hydrolase/oxidoreductase"/>
    <property type="match status" value="1"/>
</dbReference>
<dbReference type="AlphaFoldDB" id="A0A075AIG7"/>
<dbReference type="Pfam" id="PF12706">
    <property type="entry name" value="Lactamase_B_2"/>
    <property type="match status" value="1"/>
</dbReference>
<dbReference type="SMART" id="SM00849">
    <property type="entry name" value="Lactamase_B"/>
    <property type="match status" value="1"/>
</dbReference>
<evidence type="ECO:0000313" key="3">
    <source>
        <dbReference type="Proteomes" id="UP000054324"/>
    </source>
</evidence>
<feature type="domain" description="Metallo-beta-lactamase" evidence="1">
    <location>
        <begin position="19"/>
        <end position="208"/>
    </location>
</feature>
<accession>A0A075AIG7</accession>
<evidence type="ECO:0000313" key="2">
    <source>
        <dbReference type="EMBL" id="KER31604.1"/>
    </source>
</evidence>
<dbReference type="STRING" id="6198.A0A075AIG7"/>
<proteinExistence type="predicted"/>